<dbReference type="RefSeq" id="WP_020885489.1">
    <property type="nucleotide sequence ID" value="NZ_ATHI01000011.1"/>
</dbReference>
<protein>
    <recommendedName>
        <fullName evidence="5">Twitching motility protein PilT</fullName>
    </recommendedName>
</protein>
<dbReference type="InterPro" id="IPR027798">
    <property type="entry name" value="Ub_Mut7C"/>
</dbReference>
<dbReference type="eggNOG" id="COG1656">
    <property type="taxonomic scope" value="Bacteria"/>
</dbReference>
<dbReference type="Proteomes" id="UP000014975">
    <property type="component" value="Unassembled WGS sequence"/>
</dbReference>
<dbReference type="Pfam" id="PF14451">
    <property type="entry name" value="Ub-Mut7C"/>
    <property type="match status" value="1"/>
</dbReference>
<dbReference type="STRING" id="1121439.dsat_0083"/>
<accession>S7TD06</accession>
<dbReference type="InterPro" id="IPR002782">
    <property type="entry name" value="Mut7-C_RNAse_dom"/>
</dbReference>
<name>S7TD06_9BACT</name>
<dbReference type="PATRIC" id="fig|1121439.3.peg.1300"/>
<dbReference type="InterPro" id="IPR016155">
    <property type="entry name" value="Mopterin_synth/thiamin_S_b"/>
</dbReference>
<dbReference type="PANTHER" id="PTHR39081:SF1">
    <property type="entry name" value="MUT7-C RNASE DOMAIN-CONTAINING PROTEIN"/>
    <property type="match status" value="1"/>
</dbReference>
<keyword evidence="4" id="KW-1185">Reference proteome</keyword>
<dbReference type="Pfam" id="PF01927">
    <property type="entry name" value="Mut7-C"/>
    <property type="match status" value="1"/>
</dbReference>
<feature type="domain" description="Mut7-C RNAse" evidence="1">
    <location>
        <begin position="96"/>
        <end position="237"/>
    </location>
</feature>
<evidence type="ECO:0000259" key="1">
    <source>
        <dbReference type="Pfam" id="PF01927"/>
    </source>
</evidence>
<evidence type="ECO:0000313" key="4">
    <source>
        <dbReference type="Proteomes" id="UP000014975"/>
    </source>
</evidence>
<reference evidence="3 4" key="1">
    <citation type="journal article" date="2013" name="Genome Announc.">
        <title>Draft genome sequences for three mercury-methylating, sulfate-reducing bacteria.</title>
        <authorList>
            <person name="Brown S.D."/>
            <person name="Hurt R.A.Jr."/>
            <person name="Gilmour C.C."/>
            <person name="Elias D.A."/>
        </authorList>
    </citation>
    <scope>NUCLEOTIDE SEQUENCE [LARGE SCALE GENOMIC DNA]</scope>
    <source>
        <strain evidence="3 4">DSM 16529</strain>
    </source>
</reference>
<evidence type="ECO:0008006" key="5">
    <source>
        <dbReference type="Google" id="ProtNLM"/>
    </source>
</evidence>
<dbReference type="EMBL" id="ATHI01000011">
    <property type="protein sequence ID" value="EPR34435.1"/>
    <property type="molecule type" value="Genomic_DNA"/>
</dbReference>
<dbReference type="SUPFAM" id="SSF54285">
    <property type="entry name" value="MoaD/ThiS"/>
    <property type="match status" value="1"/>
</dbReference>
<comment type="caution">
    <text evidence="3">The sequence shown here is derived from an EMBL/GenBank/DDBJ whole genome shotgun (WGS) entry which is preliminary data.</text>
</comment>
<dbReference type="PANTHER" id="PTHR39081">
    <property type="entry name" value="MUT7-C DOMAIN-CONTAINING PROTEIN"/>
    <property type="match status" value="1"/>
</dbReference>
<evidence type="ECO:0000313" key="3">
    <source>
        <dbReference type="EMBL" id="EPR34435.1"/>
    </source>
</evidence>
<organism evidence="3 4">
    <name type="scientific">Alkalidesulfovibrio alkalitolerans DSM 16529</name>
    <dbReference type="NCBI Taxonomy" id="1121439"/>
    <lineage>
        <taxon>Bacteria</taxon>
        <taxon>Pseudomonadati</taxon>
        <taxon>Thermodesulfobacteriota</taxon>
        <taxon>Desulfovibrionia</taxon>
        <taxon>Desulfovibrionales</taxon>
        <taxon>Desulfovibrionaceae</taxon>
        <taxon>Alkalidesulfovibrio</taxon>
    </lineage>
</organism>
<proteinExistence type="predicted"/>
<gene>
    <name evidence="3" type="ORF">dsat_0083</name>
</gene>
<dbReference type="OrthoDB" id="9797655at2"/>
<feature type="domain" description="Ubiquitin Mut7-C" evidence="2">
    <location>
        <begin position="4"/>
        <end position="77"/>
    </location>
</feature>
<dbReference type="AlphaFoldDB" id="S7TD06"/>
<evidence type="ECO:0000259" key="2">
    <source>
        <dbReference type="Pfam" id="PF14451"/>
    </source>
</evidence>
<sequence length="246" mass="27312">MPALIRLHHDLAALLRRPHEHGSVVYPVDREASLKDAVEALGVPHTEVDKLLVNGREADFATRLAEGQTIDVHPPSPPLDPTQPHPLRPPLMRLAFLADANVGKLASLLRLLGLNTAYAGEAADREVAARAAREGRVLLTRDRRLLRRSAVLHGRLLRANEPRAQLAEILTLYGLSGPFRTFSRCLRCNAPLVPVAKDEILPRLLPKTRRYFDTFHRCPSCDRVYWPGSHHDGMLRMLADMGLGGA</sequence>